<dbReference type="EMBL" id="JAVLVT010000001">
    <property type="protein sequence ID" value="MDS1269278.1"/>
    <property type="molecule type" value="Genomic_DNA"/>
</dbReference>
<protein>
    <submittedName>
        <fullName evidence="2">DUF397 domain-containing protein</fullName>
    </submittedName>
</protein>
<organism evidence="2 3">
    <name type="scientific">Lipingzhangella rawalii</name>
    <dbReference type="NCBI Taxonomy" id="2055835"/>
    <lineage>
        <taxon>Bacteria</taxon>
        <taxon>Bacillati</taxon>
        <taxon>Actinomycetota</taxon>
        <taxon>Actinomycetes</taxon>
        <taxon>Streptosporangiales</taxon>
        <taxon>Nocardiopsidaceae</taxon>
        <taxon>Lipingzhangella</taxon>
    </lineage>
</organism>
<evidence type="ECO:0000313" key="2">
    <source>
        <dbReference type="EMBL" id="MDS1269278.1"/>
    </source>
</evidence>
<evidence type="ECO:0000313" key="3">
    <source>
        <dbReference type="Proteomes" id="UP001250214"/>
    </source>
</evidence>
<gene>
    <name evidence="2" type="ORF">RIF23_03090</name>
</gene>
<dbReference type="Pfam" id="PF04149">
    <property type="entry name" value="DUF397"/>
    <property type="match status" value="2"/>
</dbReference>
<evidence type="ECO:0000259" key="1">
    <source>
        <dbReference type="Pfam" id="PF04149"/>
    </source>
</evidence>
<dbReference type="InterPro" id="IPR007278">
    <property type="entry name" value="DUF397"/>
</dbReference>
<accession>A0ABU2H1V1</accession>
<dbReference type="RefSeq" id="WP_310910769.1">
    <property type="nucleotide sequence ID" value="NZ_JAVLVT010000001.1"/>
</dbReference>
<comment type="caution">
    <text evidence="2">The sequence shown here is derived from an EMBL/GenBank/DDBJ whole genome shotgun (WGS) entry which is preliminary data.</text>
</comment>
<feature type="domain" description="DUF397" evidence="1">
    <location>
        <begin position="28"/>
        <end position="80"/>
    </location>
</feature>
<proteinExistence type="predicted"/>
<reference evidence="3" key="1">
    <citation type="submission" date="2023-07" db="EMBL/GenBank/DDBJ databases">
        <title>Novel species in the genus Lipingzhangella isolated from Sambhar Salt Lake.</title>
        <authorList>
            <person name="Jiya N."/>
            <person name="Kajale S."/>
            <person name="Sharma A."/>
        </authorList>
    </citation>
    <scope>NUCLEOTIDE SEQUENCE [LARGE SCALE GENOMIC DNA]</scope>
    <source>
        <strain evidence="3">LS1_29</strain>
    </source>
</reference>
<sequence>MSDYGVLTTSWRKSRYSGGHGGNCLEVRWHKSTYSGGNEGDCVECRTDQGHVLIRDSQHSTHGHLAFPSTEWAAFVQTVRTGAL</sequence>
<feature type="domain" description="DUF397" evidence="1">
    <location>
        <begin position="10"/>
        <end position="27"/>
    </location>
</feature>
<keyword evidence="3" id="KW-1185">Reference proteome</keyword>
<name>A0ABU2H1V1_9ACTN</name>
<dbReference type="Proteomes" id="UP001250214">
    <property type="component" value="Unassembled WGS sequence"/>
</dbReference>